<dbReference type="Proteomes" id="UP000257109">
    <property type="component" value="Unassembled WGS sequence"/>
</dbReference>
<comment type="caution">
    <text evidence="1">The sequence shown here is derived from an EMBL/GenBank/DDBJ whole genome shotgun (WGS) entry which is preliminary data.</text>
</comment>
<protein>
    <submittedName>
        <fullName evidence="1">Uncharacterized protein</fullName>
    </submittedName>
</protein>
<proteinExistence type="predicted"/>
<dbReference type="AlphaFoldDB" id="A0A371EEP0"/>
<dbReference type="EMBL" id="QJKJ01014346">
    <property type="protein sequence ID" value="RDX64525.1"/>
    <property type="molecule type" value="Genomic_DNA"/>
</dbReference>
<sequence length="78" mass="8996">MDILEHRRWMYRRLDADKGTSDGRRLLLDGKGRAIHGRGQPTINSPLLLFISQPHSHQFLLSNGAHFLQMKKNHSLPL</sequence>
<keyword evidence="2" id="KW-1185">Reference proteome</keyword>
<gene>
    <name evidence="1" type="ORF">CR513_56909</name>
</gene>
<evidence type="ECO:0000313" key="2">
    <source>
        <dbReference type="Proteomes" id="UP000257109"/>
    </source>
</evidence>
<evidence type="ECO:0000313" key="1">
    <source>
        <dbReference type="EMBL" id="RDX64525.1"/>
    </source>
</evidence>
<organism evidence="1 2">
    <name type="scientific">Mucuna pruriens</name>
    <name type="common">Velvet bean</name>
    <name type="synonym">Dolichos pruriens</name>
    <dbReference type="NCBI Taxonomy" id="157652"/>
    <lineage>
        <taxon>Eukaryota</taxon>
        <taxon>Viridiplantae</taxon>
        <taxon>Streptophyta</taxon>
        <taxon>Embryophyta</taxon>
        <taxon>Tracheophyta</taxon>
        <taxon>Spermatophyta</taxon>
        <taxon>Magnoliopsida</taxon>
        <taxon>eudicotyledons</taxon>
        <taxon>Gunneridae</taxon>
        <taxon>Pentapetalae</taxon>
        <taxon>rosids</taxon>
        <taxon>fabids</taxon>
        <taxon>Fabales</taxon>
        <taxon>Fabaceae</taxon>
        <taxon>Papilionoideae</taxon>
        <taxon>50 kb inversion clade</taxon>
        <taxon>NPAAA clade</taxon>
        <taxon>indigoferoid/millettioid clade</taxon>
        <taxon>Phaseoleae</taxon>
        <taxon>Mucuna</taxon>
    </lineage>
</organism>
<accession>A0A371EEP0</accession>
<name>A0A371EEP0_MUCPR</name>
<feature type="non-terminal residue" evidence="1">
    <location>
        <position position="1"/>
    </location>
</feature>
<reference evidence="1" key="1">
    <citation type="submission" date="2018-05" db="EMBL/GenBank/DDBJ databases">
        <title>Draft genome of Mucuna pruriens seed.</title>
        <authorList>
            <person name="Nnadi N.E."/>
            <person name="Vos R."/>
            <person name="Hasami M.H."/>
            <person name="Devisetty U.K."/>
            <person name="Aguiy J.C."/>
        </authorList>
    </citation>
    <scope>NUCLEOTIDE SEQUENCE [LARGE SCALE GENOMIC DNA]</scope>
    <source>
        <strain evidence="1">JCA_2017</strain>
    </source>
</reference>